<keyword evidence="2" id="KW-0378">Hydrolase</keyword>
<proteinExistence type="predicted"/>
<dbReference type="SUPFAM" id="SSF56601">
    <property type="entry name" value="beta-lactamase/transpeptidase-like"/>
    <property type="match status" value="1"/>
</dbReference>
<evidence type="ECO:0000313" key="2">
    <source>
        <dbReference type="EMBL" id="MBB5957251.1"/>
    </source>
</evidence>
<dbReference type="Pfam" id="PF00144">
    <property type="entry name" value="Beta-lactamase"/>
    <property type="match status" value="1"/>
</dbReference>
<keyword evidence="2" id="KW-0645">Protease</keyword>
<dbReference type="Proteomes" id="UP000547510">
    <property type="component" value="Unassembled WGS sequence"/>
</dbReference>
<comment type="caution">
    <text evidence="2">The sequence shown here is derived from an EMBL/GenBank/DDBJ whole genome shotgun (WGS) entry which is preliminary data.</text>
</comment>
<keyword evidence="2" id="KW-0121">Carboxypeptidase</keyword>
<dbReference type="InterPro" id="IPR001466">
    <property type="entry name" value="Beta-lactam-related"/>
</dbReference>
<dbReference type="EMBL" id="JACHJN010000005">
    <property type="protein sequence ID" value="MBB5957251.1"/>
    <property type="molecule type" value="Genomic_DNA"/>
</dbReference>
<sequence length="380" mass="40843">MTHSEVQRLLDWAVVEAGVPGIVAEVHDADGTWFGTAGVADLETGAPRRPGEYLHAASGGKAFTAAAVLRLEAEGRLGLEDTVEKWLPGVMDVNGYDGDKVTIRHLLGNTGGLFSTGLAPQTTDNYATRAGLEQHRLDTWATSDLLRLGLSQPPVCEPGERFVYSNGGYYLAGAIIEKVTGNTYAEEVERTVIRPLGLTHTYVRPTEDTGYPDPHPRAYSSMFLKDGTDPASLTPVNWVSLMEGPGTPPLDVTRFNTSLFWSAGNVVSTTGDLIRFMEAMASGSLLPPAQHRALWTTVSTEGSGWIPHTRYGLGMFELDEAVTGGRTLRGMAGAFWGTGAMAVTTPEGDHTVVVHTNTDWRDFDIAFKIVEAEFGGTGLT</sequence>
<reference evidence="2 3" key="1">
    <citation type="submission" date="2020-08" db="EMBL/GenBank/DDBJ databases">
        <title>Genomic Encyclopedia of Type Strains, Phase III (KMG-III): the genomes of soil and plant-associated and newly described type strains.</title>
        <authorList>
            <person name="Whitman W."/>
        </authorList>
    </citation>
    <scope>NUCLEOTIDE SEQUENCE [LARGE SCALE GENOMIC DNA]</scope>
    <source>
        <strain evidence="2 3">CECT 8640</strain>
    </source>
</reference>
<dbReference type="RefSeq" id="WP_184692126.1">
    <property type="nucleotide sequence ID" value="NZ_JACHJN010000005.1"/>
</dbReference>
<evidence type="ECO:0000313" key="3">
    <source>
        <dbReference type="Proteomes" id="UP000547510"/>
    </source>
</evidence>
<name>A0A841CIJ3_9PSEU</name>
<dbReference type="AlphaFoldDB" id="A0A841CIJ3"/>
<dbReference type="EC" id="3.4.16.4" evidence="2"/>
<evidence type="ECO:0000259" key="1">
    <source>
        <dbReference type="Pfam" id="PF00144"/>
    </source>
</evidence>
<dbReference type="GO" id="GO:0009002">
    <property type="term" value="F:serine-type D-Ala-D-Ala carboxypeptidase activity"/>
    <property type="evidence" value="ECO:0007669"/>
    <property type="project" value="UniProtKB-EC"/>
</dbReference>
<dbReference type="PANTHER" id="PTHR46825">
    <property type="entry name" value="D-ALANYL-D-ALANINE-CARBOXYPEPTIDASE/ENDOPEPTIDASE AMPH"/>
    <property type="match status" value="1"/>
</dbReference>
<dbReference type="InterPro" id="IPR012338">
    <property type="entry name" value="Beta-lactam/transpept-like"/>
</dbReference>
<protein>
    <submittedName>
        <fullName evidence="2">D-alanyl-D-alanine carboxypeptidase</fullName>
        <ecNumber evidence="2">3.4.16.4</ecNumber>
    </submittedName>
</protein>
<dbReference type="InterPro" id="IPR050491">
    <property type="entry name" value="AmpC-like"/>
</dbReference>
<feature type="domain" description="Beta-lactamase-related" evidence="1">
    <location>
        <begin position="14"/>
        <end position="359"/>
    </location>
</feature>
<accession>A0A841CIJ3</accession>
<keyword evidence="3" id="KW-1185">Reference proteome</keyword>
<dbReference type="PANTHER" id="PTHR46825:SF7">
    <property type="entry name" value="D-ALANYL-D-ALANINE CARBOXYPEPTIDASE"/>
    <property type="match status" value="1"/>
</dbReference>
<dbReference type="Gene3D" id="3.40.710.10">
    <property type="entry name" value="DD-peptidase/beta-lactamase superfamily"/>
    <property type="match status" value="1"/>
</dbReference>
<gene>
    <name evidence="2" type="ORF">FHS29_003844</name>
</gene>
<organism evidence="2 3">
    <name type="scientific">Saccharothrix tamanrassetensis</name>
    <dbReference type="NCBI Taxonomy" id="1051531"/>
    <lineage>
        <taxon>Bacteria</taxon>
        <taxon>Bacillati</taxon>
        <taxon>Actinomycetota</taxon>
        <taxon>Actinomycetes</taxon>
        <taxon>Pseudonocardiales</taxon>
        <taxon>Pseudonocardiaceae</taxon>
        <taxon>Saccharothrix</taxon>
    </lineage>
</organism>